<keyword evidence="1" id="KW-0812">Transmembrane</keyword>
<keyword evidence="1" id="KW-0472">Membrane</keyword>
<protein>
    <recommendedName>
        <fullName evidence="4">DUF3311 domain-containing protein</fullName>
    </recommendedName>
</protein>
<evidence type="ECO:0000256" key="1">
    <source>
        <dbReference type="SAM" id="Phobius"/>
    </source>
</evidence>
<comment type="caution">
    <text evidence="2">The sequence shown here is derived from an EMBL/GenBank/DDBJ whole genome shotgun (WGS) entry which is preliminary data.</text>
</comment>
<feature type="transmembrane region" description="Helical" evidence="1">
    <location>
        <begin position="41"/>
        <end position="62"/>
    </location>
</feature>
<accession>A0ABU0MID1</accession>
<evidence type="ECO:0000313" key="3">
    <source>
        <dbReference type="Proteomes" id="UP001244552"/>
    </source>
</evidence>
<keyword evidence="3" id="KW-1185">Reference proteome</keyword>
<dbReference type="EMBL" id="JAUSVU010000006">
    <property type="protein sequence ID" value="MDQ0533212.1"/>
    <property type="molecule type" value="Genomic_DNA"/>
</dbReference>
<gene>
    <name evidence="2" type="ORF">QO018_002063</name>
</gene>
<evidence type="ECO:0000313" key="2">
    <source>
        <dbReference type="EMBL" id="MDQ0533212.1"/>
    </source>
</evidence>
<keyword evidence="1" id="KW-1133">Transmembrane helix</keyword>
<sequence>MTAPSPGRRGERLAALFLLAAVLFNPPLLRLFGTGGTLLGVPALYAWVFGLWAAVIALAALAGRMK</sequence>
<name>A0ABU0MID1_9PROT</name>
<dbReference type="RefSeq" id="WP_209981746.1">
    <property type="nucleotide sequence ID" value="NZ_JAGINO010000006.1"/>
</dbReference>
<evidence type="ECO:0008006" key="4">
    <source>
        <dbReference type="Google" id="ProtNLM"/>
    </source>
</evidence>
<reference evidence="2 3" key="1">
    <citation type="submission" date="2023-07" db="EMBL/GenBank/DDBJ databases">
        <title>Genomic Encyclopedia of Type Strains, Phase IV (KMG-IV): sequencing the most valuable type-strain genomes for metagenomic binning, comparative biology and taxonomic classification.</title>
        <authorList>
            <person name="Goeker M."/>
        </authorList>
    </citation>
    <scope>NUCLEOTIDE SEQUENCE [LARGE SCALE GENOMIC DNA]</scope>
    <source>
        <strain evidence="2 3">DSM 19922</strain>
    </source>
</reference>
<dbReference type="Proteomes" id="UP001244552">
    <property type="component" value="Unassembled WGS sequence"/>
</dbReference>
<organism evidence="2 3">
    <name type="scientific">Azospirillum picis</name>
    <dbReference type="NCBI Taxonomy" id="488438"/>
    <lineage>
        <taxon>Bacteria</taxon>
        <taxon>Pseudomonadati</taxon>
        <taxon>Pseudomonadota</taxon>
        <taxon>Alphaproteobacteria</taxon>
        <taxon>Rhodospirillales</taxon>
        <taxon>Azospirillaceae</taxon>
        <taxon>Azospirillum</taxon>
    </lineage>
</organism>
<proteinExistence type="predicted"/>